<feature type="transmembrane region" description="Helical" evidence="1">
    <location>
        <begin position="86"/>
        <end position="108"/>
    </location>
</feature>
<comment type="caution">
    <text evidence="2">The sequence shown here is derived from an EMBL/GenBank/DDBJ whole genome shotgun (WGS) entry which is preliminary data.</text>
</comment>
<keyword evidence="3" id="KW-1185">Reference proteome</keyword>
<keyword evidence="1" id="KW-0812">Transmembrane</keyword>
<name>A0A8J3MXM4_9CHLR</name>
<dbReference type="EMBL" id="BNJF01000007">
    <property type="protein sequence ID" value="GHO50141.1"/>
    <property type="molecule type" value="Genomic_DNA"/>
</dbReference>
<dbReference type="RefSeq" id="WP_220199202.1">
    <property type="nucleotide sequence ID" value="NZ_BNJF01000007.1"/>
</dbReference>
<evidence type="ECO:0000313" key="2">
    <source>
        <dbReference type="EMBL" id="GHO50141.1"/>
    </source>
</evidence>
<keyword evidence="1" id="KW-0472">Membrane</keyword>
<evidence type="ECO:0000313" key="3">
    <source>
        <dbReference type="Proteomes" id="UP000612362"/>
    </source>
</evidence>
<dbReference type="Proteomes" id="UP000612362">
    <property type="component" value="Unassembled WGS sequence"/>
</dbReference>
<proteinExistence type="predicted"/>
<gene>
    <name evidence="2" type="ORF">KSX_83040</name>
</gene>
<evidence type="ECO:0000256" key="1">
    <source>
        <dbReference type="SAM" id="Phobius"/>
    </source>
</evidence>
<organism evidence="2 3">
    <name type="scientific">Ktedonospora formicarum</name>
    <dbReference type="NCBI Taxonomy" id="2778364"/>
    <lineage>
        <taxon>Bacteria</taxon>
        <taxon>Bacillati</taxon>
        <taxon>Chloroflexota</taxon>
        <taxon>Ktedonobacteria</taxon>
        <taxon>Ktedonobacterales</taxon>
        <taxon>Ktedonobacteraceae</taxon>
        <taxon>Ktedonospora</taxon>
    </lineage>
</organism>
<feature type="transmembrane region" description="Helical" evidence="1">
    <location>
        <begin position="138"/>
        <end position="158"/>
    </location>
</feature>
<feature type="transmembrane region" description="Helical" evidence="1">
    <location>
        <begin position="54"/>
        <end position="74"/>
    </location>
</feature>
<feature type="transmembrane region" description="Helical" evidence="1">
    <location>
        <begin position="373"/>
        <end position="394"/>
    </location>
</feature>
<accession>A0A8J3MXM4</accession>
<feature type="transmembrane region" description="Helical" evidence="1">
    <location>
        <begin position="179"/>
        <end position="198"/>
    </location>
</feature>
<feature type="transmembrane region" description="Helical" evidence="1">
    <location>
        <begin position="259"/>
        <end position="286"/>
    </location>
</feature>
<reference evidence="2" key="1">
    <citation type="submission" date="2020-10" db="EMBL/GenBank/DDBJ databases">
        <title>Taxonomic study of unclassified bacteria belonging to the class Ktedonobacteria.</title>
        <authorList>
            <person name="Yabe S."/>
            <person name="Wang C.M."/>
            <person name="Zheng Y."/>
            <person name="Sakai Y."/>
            <person name="Cavaletti L."/>
            <person name="Monciardini P."/>
            <person name="Donadio S."/>
        </authorList>
    </citation>
    <scope>NUCLEOTIDE SEQUENCE</scope>
    <source>
        <strain evidence="2">SOSP1-1</strain>
    </source>
</reference>
<feature type="transmembrane region" description="Helical" evidence="1">
    <location>
        <begin position="347"/>
        <end position="367"/>
    </location>
</feature>
<feature type="transmembrane region" description="Helical" evidence="1">
    <location>
        <begin position="218"/>
        <end position="247"/>
    </location>
</feature>
<protein>
    <submittedName>
        <fullName evidence="2">Uncharacterized protein</fullName>
    </submittedName>
</protein>
<keyword evidence="1" id="KW-1133">Transmembrane helix</keyword>
<feature type="transmembrane region" description="Helical" evidence="1">
    <location>
        <begin position="468"/>
        <end position="487"/>
    </location>
</feature>
<sequence>MQQVQKKELPERISWARSVIFAAAFFLISAILIGQLPGYVYLKMTAASIEGLQQGLFGLAVTCLAGFFIVLTIVSLFDPKPIVPPAIFSFFGVVLSIVGLGLTGWSYFNGQYFPTADTSLWPLLGGKFLWFRPQAIDLLMLGLAILTVGLAMLFYSVLAFRERNNADRRDLGTTPLIRGMIIAASLMVVLFLVAYSMVNDHGLALKLVGGNTKNLDAGLRWVNLGVGIFLGAAIYLTTAALALRLHYLMRPSRQRTMPSLYAVGTIGLAQIGAICLVLAIALYPLIGWLHTVPILGDYFTLCARKTDIPGSCTFTQQAGYLIDTIVTSTSFVIVMGAVIAWKTNRNLVVVGSAVTIATIAAMTLLIHTAPDQLLVSLIFCAGMLILAVILTSVGRREFAVVGENNLGCLGQWLILGTCLFVYLGSFAFFSMAPGSWEPETAPNIPFTPGTLISAPASGAETVVTQTDALTMLIVMGILAAIQFYFLARNRYKV</sequence>
<dbReference type="AlphaFoldDB" id="A0A8J3MXM4"/>
<feature type="transmembrane region" description="Helical" evidence="1">
    <location>
        <begin position="20"/>
        <end position="42"/>
    </location>
</feature>
<feature type="transmembrane region" description="Helical" evidence="1">
    <location>
        <begin position="318"/>
        <end position="340"/>
    </location>
</feature>
<feature type="transmembrane region" description="Helical" evidence="1">
    <location>
        <begin position="406"/>
        <end position="429"/>
    </location>
</feature>